<evidence type="ECO:0000256" key="23">
    <source>
        <dbReference type="ARBA" id="ARBA00079255"/>
    </source>
</evidence>
<evidence type="ECO:0000256" key="5">
    <source>
        <dbReference type="ARBA" id="ARBA00012943"/>
    </source>
</evidence>
<comment type="subcellular location">
    <subcellularLocation>
        <location evidence="2">Cell inner membrane</location>
        <topology evidence="2">Multi-pass membrane protein</topology>
    </subcellularLocation>
    <subcellularLocation>
        <location evidence="1">Mitochondrion inner membrane</location>
        <topology evidence="1">Multi-pass membrane protein</topology>
        <orientation evidence="1">Matrix side</orientation>
    </subcellularLocation>
</comment>
<keyword evidence="16" id="KW-0520">NAD</keyword>
<evidence type="ECO:0000256" key="16">
    <source>
        <dbReference type="ARBA" id="ARBA00023027"/>
    </source>
</evidence>
<dbReference type="GO" id="GO:0005886">
    <property type="term" value="C:plasma membrane"/>
    <property type="evidence" value="ECO:0007669"/>
    <property type="project" value="UniProtKB-SubCell"/>
</dbReference>
<evidence type="ECO:0000256" key="24">
    <source>
        <dbReference type="SAM" id="MobiDB-lite"/>
    </source>
</evidence>
<comment type="similarity">
    <text evidence="21">In the C-terminal section; belongs to the PNT beta subunit family.</text>
</comment>
<accession>A0AB34KXQ9</accession>
<feature type="transmembrane region" description="Helical" evidence="25">
    <location>
        <begin position="776"/>
        <end position="795"/>
    </location>
</feature>
<dbReference type="InterPro" id="IPR029035">
    <property type="entry name" value="DHS-like_NAD/FAD-binding_dom"/>
</dbReference>
<keyword evidence="12" id="KW-0809">Transit peptide</keyword>
<comment type="catalytic activity">
    <reaction evidence="19">
        <text>NAD(+) + NADPH + H(+)(in) = NADH + NADP(+) + H(+)(out)</text>
        <dbReference type="Rhea" id="RHEA:47992"/>
        <dbReference type="ChEBI" id="CHEBI:15378"/>
        <dbReference type="ChEBI" id="CHEBI:57540"/>
        <dbReference type="ChEBI" id="CHEBI:57783"/>
        <dbReference type="ChEBI" id="CHEBI:57945"/>
        <dbReference type="ChEBI" id="CHEBI:58349"/>
        <dbReference type="EC" id="7.1.1.1"/>
    </reaction>
</comment>
<dbReference type="GeneID" id="96004609"/>
<comment type="caution">
    <text evidence="28">The sequence shown here is derived from an EMBL/GenBank/DDBJ whole genome shotgun (WGS) entry which is preliminary data.</text>
</comment>
<dbReference type="SUPFAM" id="SSF52467">
    <property type="entry name" value="DHS-like NAD/FAD-binding domain"/>
    <property type="match status" value="1"/>
</dbReference>
<evidence type="ECO:0000256" key="25">
    <source>
        <dbReference type="SAM" id="Phobius"/>
    </source>
</evidence>
<evidence type="ECO:0000256" key="9">
    <source>
        <dbReference type="ARBA" id="ARBA00022741"/>
    </source>
</evidence>
<evidence type="ECO:0000256" key="4">
    <source>
        <dbReference type="ARBA" id="ARBA00011738"/>
    </source>
</evidence>
<feature type="transmembrane region" description="Helical" evidence="25">
    <location>
        <begin position="832"/>
        <end position="850"/>
    </location>
</feature>
<gene>
    <name evidence="28" type="ORF">WHR41_03165</name>
</gene>
<dbReference type="SMART" id="SM01003">
    <property type="entry name" value="AlaDh_PNT_N"/>
    <property type="match status" value="1"/>
</dbReference>
<keyword evidence="18 25" id="KW-0472">Membrane</keyword>
<proteinExistence type="inferred from homology"/>
<dbReference type="GO" id="GO:0016491">
    <property type="term" value="F:oxidoreductase activity"/>
    <property type="evidence" value="ECO:0007669"/>
    <property type="project" value="InterPro"/>
</dbReference>
<dbReference type="Pfam" id="PF01262">
    <property type="entry name" value="AlaDh_PNT_C"/>
    <property type="match status" value="1"/>
</dbReference>
<keyword evidence="9" id="KW-0547">Nucleotide-binding</keyword>
<dbReference type="Pfam" id="PF05222">
    <property type="entry name" value="AlaDh_PNT_N"/>
    <property type="match status" value="1"/>
</dbReference>
<evidence type="ECO:0000256" key="18">
    <source>
        <dbReference type="ARBA" id="ARBA00023136"/>
    </source>
</evidence>
<dbReference type="PANTHER" id="PTHR10160:SF19">
    <property type="entry name" value="PROTON-TRANSLOCATING NAD(P)(+) TRANSHYDROGENASE"/>
    <property type="match status" value="1"/>
</dbReference>
<evidence type="ECO:0000256" key="22">
    <source>
        <dbReference type="ARBA" id="ARBA00074145"/>
    </source>
</evidence>
<dbReference type="RefSeq" id="XP_069231175.1">
    <property type="nucleotide sequence ID" value="XM_069371771.1"/>
</dbReference>
<dbReference type="CDD" id="cd05304">
    <property type="entry name" value="Rubrum_tdh"/>
    <property type="match status" value="1"/>
</dbReference>
<dbReference type="GO" id="GO:0050661">
    <property type="term" value="F:NADP binding"/>
    <property type="evidence" value="ECO:0007669"/>
    <property type="project" value="TreeGrafter"/>
</dbReference>
<dbReference type="NCBIfam" id="TIGR00561">
    <property type="entry name" value="pntA"/>
    <property type="match status" value="1"/>
</dbReference>
<keyword evidence="8 25" id="KW-0812">Transmembrane</keyword>
<dbReference type="Gene3D" id="3.40.50.1220">
    <property type="entry name" value="TPP-binding domain"/>
    <property type="match status" value="1"/>
</dbReference>
<keyword evidence="6" id="KW-1003">Cell membrane</keyword>
<dbReference type="EMBL" id="JAAQHG020000008">
    <property type="protein sequence ID" value="KAL1588070.1"/>
    <property type="molecule type" value="Genomic_DNA"/>
</dbReference>
<evidence type="ECO:0000256" key="11">
    <source>
        <dbReference type="ARBA" id="ARBA00022857"/>
    </source>
</evidence>
<dbReference type="PANTHER" id="PTHR10160">
    <property type="entry name" value="NAD(P) TRANSHYDROGENASE"/>
    <property type="match status" value="1"/>
</dbReference>
<dbReference type="InterPro" id="IPR026255">
    <property type="entry name" value="NADP_transhyd_a"/>
</dbReference>
<dbReference type="InterPro" id="IPR007886">
    <property type="entry name" value="AlaDH/PNT_N"/>
</dbReference>
<evidence type="ECO:0000256" key="21">
    <source>
        <dbReference type="ARBA" id="ARBA00061558"/>
    </source>
</evidence>
<evidence type="ECO:0000256" key="3">
    <source>
        <dbReference type="ARBA" id="ARBA00005624"/>
    </source>
</evidence>
<dbReference type="SUPFAM" id="SSF51735">
    <property type="entry name" value="NAD(P)-binding Rossmann-fold domains"/>
    <property type="match status" value="1"/>
</dbReference>
<feature type="compositionally biased region" description="Polar residues" evidence="24">
    <location>
        <begin position="34"/>
        <end position="50"/>
    </location>
</feature>
<keyword evidence="29" id="KW-1185">Reference proteome</keyword>
<evidence type="ECO:0000256" key="13">
    <source>
        <dbReference type="ARBA" id="ARBA00022967"/>
    </source>
</evidence>
<evidence type="ECO:0000256" key="14">
    <source>
        <dbReference type="ARBA" id="ARBA00022989"/>
    </source>
</evidence>
<dbReference type="PROSITE" id="PS00836">
    <property type="entry name" value="ALADH_PNT_1"/>
    <property type="match status" value="1"/>
</dbReference>
<evidence type="ECO:0000313" key="28">
    <source>
        <dbReference type="EMBL" id="KAL1588070.1"/>
    </source>
</evidence>
<comment type="subunit">
    <text evidence="4">Homodimer.</text>
</comment>
<feature type="region of interest" description="Disordered" evidence="24">
    <location>
        <begin position="34"/>
        <end position="56"/>
    </location>
</feature>
<keyword evidence="13" id="KW-1278">Translocase</keyword>
<evidence type="ECO:0000313" key="29">
    <source>
        <dbReference type="Proteomes" id="UP000803884"/>
    </source>
</evidence>
<dbReference type="InterPro" id="IPR034300">
    <property type="entry name" value="PNTB-like"/>
</dbReference>
<dbReference type="Gene3D" id="3.40.50.720">
    <property type="entry name" value="NAD(P)-binding Rossmann-like Domain"/>
    <property type="match status" value="2"/>
</dbReference>
<evidence type="ECO:0000256" key="17">
    <source>
        <dbReference type="ARBA" id="ARBA00023128"/>
    </source>
</evidence>
<evidence type="ECO:0000256" key="19">
    <source>
        <dbReference type="ARBA" id="ARBA00048202"/>
    </source>
</evidence>
<comment type="function">
    <text evidence="20">The transhydrogenation between NADH and NADP is coupled to respiration and ATP hydrolysis and functions as a proton pump across the membrane. May play a role in reactive oxygen species (ROS) detoxification in the adrenal gland.</text>
</comment>
<evidence type="ECO:0000259" key="27">
    <source>
        <dbReference type="SMART" id="SM01003"/>
    </source>
</evidence>
<dbReference type="AlphaFoldDB" id="A0AB34KXQ9"/>
<dbReference type="InterPro" id="IPR008143">
    <property type="entry name" value="Ala_DH/PNT_CS2"/>
</dbReference>
<dbReference type="PROSITE" id="PS00837">
    <property type="entry name" value="ALADH_PNT_2"/>
    <property type="match status" value="1"/>
</dbReference>
<keyword evidence="15" id="KW-0007">Acetylation</keyword>
<dbReference type="GO" id="GO:0005743">
    <property type="term" value="C:mitochondrial inner membrane"/>
    <property type="evidence" value="ECO:0007669"/>
    <property type="project" value="UniProtKB-SubCell"/>
</dbReference>
<organism evidence="28 29">
    <name type="scientific">Cladosporium halotolerans</name>
    <dbReference type="NCBI Taxonomy" id="1052096"/>
    <lineage>
        <taxon>Eukaryota</taxon>
        <taxon>Fungi</taxon>
        <taxon>Dikarya</taxon>
        <taxon>Ascomycota</taxon>
        <taxon>Pezizomycotina</taxon>
        <taxon>Dothideomycetes</taxon>
        <taxon>Dothideomycetidae</taxon>
        <taxon>Cladosporiales</taxon>
        <taxon>Cladosporiaceae</taxon>
        <taxon>Cladosporium</taxon>
    </lineage>
</organism>
<dbReference type="Pfam" id="PF12769">
    <property type="entry name" value="PNTB_4TM"/>
    <property type="match status" value="1"/>
</dbReference>
<dbReference type="FunFam" id="3.40.50.1220:FF:000002">
    <property type="entry name" value="NAD(P) transhydrogenase subunit beta"/>
    <property type="match status" value="1"/>
</dbReference>
<feature type="transmembrane region" description="Helical" evidence="25">
    <location>
        <begin position="597"/>
        <end position="615"/>
    </location>
</feature>
<dbReference type="GO" id="GO:0008750">
    <property type="term" value="F:proton-translocating NAD(P)+ transhydrogenase activity"/>
    <property type="evidence" value="ECO:0007669"/>
    <property type="project" value="UniProtKB-EC"/>
</dbReference>
<feature type="domain" description="Alanine dehydrogenase/pyridine nucleotide transhydrogenase N-terminal" evidence="27">
    <location>
        <begin position="67"/>
        <end position="213"/>
    </location>
</feature>
<keyword evidence="10" id="KW-0999">Mitochondrion inner membrane</keyword>
<feature type="domain" description="Alanine dehydrogenase/pyridine nucleotide transhydrogenase NAD(H)-binding" evidence="26">
    <location>
        <begin position="222"/>
        <end position="386"/>
    </location>
</feature>
<dbReference type="Proteomes" id="UP000803884">
    <property type="component" value="Unassembled WGS sequence"/>
</dbReference>
<evidence type="ECO:0000256" key="12">
    <source>
        <dbReference type="ARBA" id="ARBA00022946"/>
    </source>
</evidence>
<dbReference type="InterPro" id="IPR036291">
    <property type="entry name" value="NAD(P)-bd_dom_sf"/>
</dbReference>
<feature type="transmembrane region" description="Helical" evidence="25">
    <location>
        <begin position="856"/>
        <end position="878"/>
    </location>
</feature>
<evidence type="ECO:0000259" key="26">
    <source>
        <dbReference type="SMART" id="SM01002"/>
    </source>
</evidence>
<evidence type="ECO:0000256" key="10">
    <source>
        <dbReference type="ARBA" id="ARBA00022792"/>
    </source>
</evidence>
<dbReference type="SMART" id="SM01002">
    <property type="entry name" value="AlaDh_PNT_C"/>
    <property type="match status" value="1"/>
</dbReference>
<evidence type="ECO:0000256" key="7">
    <source>
        <dbReference type="ARBA" id="ARBA00022519"/>
    </source>
</evidence>
<dbReference type="FunFam" id="3.40.50.720:FF:000028">
    <property type="entry name" value="NAD(P) transhydrogenase subunit alpha"/>
    <property type="match status" value="1"/>
</dbReference>
<dbReference type="NCBIfam" id="NF006942">
    <property type="entry name" value="PRK09424.1"/>
    <property type="match status" value="1"/>
</dbReference>
<evidence type="ECO:0000256" key="15">
    <source>
        <dbReference type="ARBA" id="ARBA00022990"/>
    </source>
</evidence>
<feature type="transmembrane region" description="Helical" evidence="25">
    <location>
        <begin position="558"/>
        <end position="577"/>
    </location>
</feature>
<comment type="similarity">
    <text evidence="3">In the N-terminal section; belongs to the AlaDH/PNT family.</text>
</comment>
<evidence type="ECO:0000256" key="1">
    <source>
        <dbReference type="ARBA" id="ARBA00004292"/>
    </source>
</evidence>
<dbReference type="SUPFAM" id="SSF52283">
    <property type="entry name" value="Formate/glycerate dehydrogenase catalytic domain-like"/>
    <property type="match status" value="1"/>
</dbReference>
<keyword evidence="11" id="KW-0521">NADP</keyword>
<feature type="transmembrane region" description="Helical" evidence="25">
    <location>
        <begin position="705"/>
        <end position="728"/>
    </location>
</feature>
<dbReference type="EC" id="7.1.1.1" evidence="5"/>
<feature type="transmembrane region" description="Helical" evidence="25">
    <location>
        <begin position="621"/>
        <end position="640"/>
    </location>
</feature>
<evidence type="ECO:0000256" key="2">
    <source>
        <dbReference type="ARBA" id="ARBA00004429"/>
    </source>
</evidence>
<dbReference type="Pfam" id="PF02233">
    <property type="entry name" value="PNTB"/>
    <property type="match status" value="1"/>
</dbReference>
<sequence>MWPCSRPLRSHAIQPARRWPSTITRAASLATARSFHTASKRSQGATQSTPAEAEPVKCTPYSELTIGVPTEVRSGERRVAMTPQNAALLLKKGFKQVLIENGAGFAAQFPAHAYEEAGATLVNASRVWYDSNIILKVRPPRISTRGLIGVNNYLEGFREGGVIISTLQPQLEKNRPVVESMRRKGLTSFAMDMIPRITRAQTFDVLSSMANIAGYKAVLEASNHFGRYLTGQTTAAGKIPPCKVLVIGAGVAGLSAIATARRMGAIVRGFDTRSAAREQVQSLGAEFIEVDVKEDGSGGGGYAKVMSKEFIEAEMKLFMEQCKEVDMVITTALIPGRPAPTLITEEMVAAMKPGSVIVDLAAEAGGNCEITVPGELSVHKGVTVIGYTDLPSRLPTQASTLYSNNITKFLLSMSPKEKHFGIDLNDEVVRRSIVTYNGEMMPALPPIAPPAPPAAKKAEVVIEEPKAVTPWQKTVREVTTVTGGMGAALALGKFTGPLFMSNFFTFSLASLIGYRVVWGVAPALHSPLMSVTNAISGVVGIGGFFIMGGGYLPQTFPQYLGAASVLMAFVNVSGGFVISKRMLDMFRRPTDPPEYMWLYALPAVLFGGGFVAAASTGMAGLVQAGYLVSSVLCIGSLTGLASQATARAGNMLGMLGVGSGVLASLCAVGFSPETLVQCLGVAGIGSLIGALIGRRITPTDLPQTVAALHSVVGLAAVLTSIGSVMAAVGHLDNLHMITAYLGTLIGGVTFTGSIVAFMKLAGKMSSRPTILPGRHLINTGLLGANVATMGAFLTMAPGAPAIAATCLAANTAFSFAKGYTTTAAIGGADMPVVITVLNAYSGFALVAEGFMLNSPILTTVGALIGTSGSILSYIMCVAMNRSLTNVLFGGIAPAPSNKEAKQIEGEITKTTIEETVESLRNAQKVVIVVGYGMAVAKAQYPIAEFVAGLRAQGVEVKFAIHPVAGRMPGQCNVLLAEASVPYEIVLEMDEINEEGFDDVDLTVVIGANDTVNPIALEPDSPIAGMPIIDAYKSKQVIVMKRGMGSGYADIPNPMFYAPNTKMLFGDAKASCDAIKAALDAAK</sequence>
<reference evidence="28 29" key="1">
    <citation type="journal article" date="2020" name="Microbiol. Resour. Announc.">
        <title>Draft Genome Sequence of a Cladosporium Species Isolated from the Mesophotic Ascidian Didemnum maculosum.</title>
        <authorList>
            <person name="Gioti A."/>
            <person name="Siaperas R."/>
            <person name="Nikolaivits E."/>
            <person name="Le Goff G."/>
            <person name="Ouazzani J."/>
            <person name="Kotoulas G."/>
            <person name="Topakas E."/>
        </authorList>
    </citation>
    <scope>NUCLEOTIDE SEQUENCE [LARGE SCALE GENOMIC DNA]</scope>
    <source>
        <strain evidence="28 29">TM138-S3</strain>
    </source>
</reference>
<evidence type="ECO:0000256" key="8">
    <source>
        <dbReference type="ARBA" id="ARBA00022692"/>
    </source>
</evidence>
<keyword evidence="17" id="KW-0496">Mitochondrion</keyword>
<dbReference type="InterPro" id="IPR008142">
    <property type="entry name" value="AlaDH/PNT_CS1"/>
</dbReference>
<dbReference type="GO" id="GO:0006740">
    <property type="term" value="P:NADPH regeneration"/>
    <property type="evidence" value="ECO:0007669"/>
    <property type="project" value="TreeGrafter"/>
</dbReference>
<feature type="transmembrane region" description="Helical" evidence="25">
    <location>
        <begin position="503"/>
        <end position="524"/>
    </location>
</feature>
<evidence type="ECO:0000256" key="6">
    <source>
        <dbReference type="ARBA" id="ARBA00022475"/>
    </source>
</evidence>
<feature type="transmembrane region" description="Helical" evidence="25">
    <location>
        <begin position="652"/>
        <end position="670"/>
    </location>
</feature>
<dbReference type="InterPro" id="IPR007698">
    <property type="entry name" value="AlaDH/PNT_NAD(H)-bd"/>
</dbReference>
<feature type="transmembrane region" description="Helical" evidence="25">
    <location>
        <begin position="531"/>
        <end position="552"/>
    </location>
</feature>
<feature type="transmembrane region" description="Helical" evidence="25">
    <location>
        <begin position="734"/>
        <end position="756"/>
    </location>
</feature>
<dbReference type="InterPro" id="IPR024605">
    <property type="entry name" value="NADP_transhyd_a_C"/>
</dbReference>
<feature type="transmembrane region" description="Helical" evidence="25">
    <location>
        <begin position="676"/>
        <end position="693"/>
    </location>
</feature>
<keyword evidence="7" id="KW-0997">Cell inner membrane</keyword>
<keyword evidence="14 25" id="KW-1133">Transmembrane helix</keyword>
<name>A0AB34KXQ9_9PEZI</name>
<evidence type="ECO:0000256" key="20">
    <source>
        <dbReference type="ARBA" id="ARBA00054910"/>
    </source>
</evidence>
<protein>
    <recommendedName>
        <fullName evidence="22">NAD(P) transhydrogenase, mitochondrial</fullName>
        <ecNumber evidence="5">7.1.1.1</ecNumber>
    </recommendedName>
    <alternativeName>
        <fullName evidence="23">Nicotinamide nucleotide transhydrogenase</fullName>
    </alternativeName>
</protein>